<reference evidence="2 3" key="1">
    <citation type="submission" date="2019-07" db="EMBL/GenBank/DDBJ databases">
        <title>Sphingomonas alkalisoli sp. nov., isolated from rhizosphere soil of Suaedae salsa.</title>
        <authorList>
            <person name="Zhang H."/>
            <person name="Xu L."/>
            <person name="Zhang J.-X."/>
            <person name="Sun J.-Q."/>
        </authorList>
    </citation>
    <scope>NUCLEOTIDE SEQUENCE [LARGE SCALE GENOMIC DNA]</scope>
    <source>
        <strain evidence="2 3">XS-10</strain>
    </source>
</reference>
<dbReference type="KEGG" id="ssua:FPZ54_07255"/>
<dbReference type="EMBL" id="CP042239">
    <property type="protein sequence ID" value="QDX25840.1"/>
    <property type="molecule type" value="Genomic_DNA"/>
</dbReference>
<gene>
    <name evidence="2" type="ORF">FPZ54_07255</name>
</gene>
<protein>
    <recommendedName>
        <fullName evidence="4">DUF1311 domain-containing protein</fullName>
    </recommendedName>
</protein>
<evidence type="ECO:0008006" key="4">
    <source>
        <dbReference type="Google" id="ProtNLM"/>
    </source>
</evidence>
<sequence>MRAKFFATAMLVALALPPASAVQSAPQAIRGPARCLDTYSARVCDTASLAPLRAELAHKFAAVLMAGNRTATWEARRKAALREIAQARDYEGKPLSDVELAQRFRDQIADLDKALAQTQSVREMVKTPSARGETCMATWLDQRCRVTSSGILWSKTGQSIYWQMMDGASSEDGVGAGIVLWAGSGFGTAKLIGWSFDGVFFEPPRLTQDGMIWVPGRVMGTGNGNADLLFEWDEASKSWQDIELESWRDSLGSKLPKGFGIWKGVDYDFEGLGAASKLWRESDANCCPSGGDALLDFAIRDRKLILTDVRVDIVEKRRARPKD</sequence>
<keyword evidence="3" id="KW-1185">Reference proteome</keyword>
<keyword evidence="1" id="KW-0732">Signal</keyword>
<dbReference type="AlphaFoldDB" id="A0A518REF8"/>
<feature type="chain" id="PRO_5021869135" description="DUF1311 domain-containing protein" evidence="1">
    <location>
        <begin position="22"/>
        <end position="323"/>
    </location>
</feature>
<dbReference type="Proteomes" id="UP000318055">
    <property type="component" value="Chromosome"/>
</dbReference>
<dbReference type="RefSeq" id="WP_145846073.1">
    <property type="nucleotide sequence ID" value="NZ_CP042239.1"/>
</dbReference>
<name>A0A518REF8_9SPHN</name>
<feature type="signal peptide" evidence="1">
    <location>
        <begin position="1"/>
        <end position="21"/>
    </location>
</feature>
<proteinExistence type="predicted"/>
<dbReference type="OrthoDB" id="7199813at2"/>
<organism evidence="2 3">
    <name type="scientific">Sphingomonas suaedae</name>
    <dbReference type="NCBI Taxonomy" id="2599297"/>
    <lineage>
        <taxon>Bacteria</taxon>
        <taxon>Pseudomonadati</taxon>
        <taxon>Pseudomonadota</taxon>
        <taxon>Alphaproteobacteria</taxon>
        <taxon>Sphingomonadales</taxon>
        <taxon>Sphingomonadaceae</taxon>
        <taxon>Sphingomonas</taxon>
    </lineage>
</organism>
<evidence type="ECO:0000313" key="3">
    <source>
        <dbReference type="Proteomes" id="UP000318055"/>
    </source>
</evidence>
<evidence type="ECO:0000313" key="2">
    <source>
        <dbReference type="EMBL" id="QDX25840.1"/>
    </source>
</evidence>
<accession>A0A518REF8</accession>
<evidence type="ECO:0000256" key="1">
    <source>
        <dbReference type="SAM" id="SignalP"/>
    </source>
</evidence>